<dbReference type="Pfam" id="PF02518">
    <property type="entry name" value="HATPase_c"/>
    <property type="match status" value="1"/>
</dbReference>
<dbReference type="InterPro" id="IPR005467">
    <property type="entry name" value="His_kinase_dom"/>
</dbReference>
<dbReference type="PROSITE" id="PS50109">
    <property type="entry name" value="HIS_KIN"/>
    <property type="match status" value="1"/>
</dbReference>
<organism evidence="10 11">
    <name type="scientific">Streptococcus ictaluri 707-05</name>
    <dbReference type="NCBI Taxonomy" id="764299"/>
    <lineage>
        <taxon>Bacteria</taxon>
        <taxon>Bacillati</taxon>
        <taxon>Bacillota</taxon>
        <taxon>Bacilli</taxon>
        <taxon>Lactobacillales</taxon>
        <taxon>Streptococcaceae</taxon>
        <taxon>Streptococcus</taxon>
    </lineage>
</organism>
<dbReference type="Gene3D" id="3.30.565.10">
    <property type="entry name" value="Histidine kinase-like ATPase, C-terminal domain"/>
    <property type="match status" value="1"/>
</dbReference>
<evidence type="ECO:0000256" key="7">
    <source>
        <dbReference type="ARBA" id="ARBA00023012"/>
    </source>
</evidence>
<dbReference type="PRINTS" id="PR00344">
    <property type="entry name" value="BCTRLSENSOR"/>
</dbReference>
<dbReference type="Pfam" id="PF00512">
    <property type="entry name" value="HisKA"/>
    <property type="match status" value="1"/>
</dbReference>
<dbReference type="EC" id="2.7.13.3" evidence="3"/>
<keyword evidence="7" id="KW-0902">Two-component regulatory system</keyword>
<keyword evidence="8" id="KW-0812">Transmembrane</keyword>
<evidence type="ECO:0000256" key="5">
    <source>
        <dbReference type="ARBA" id="ARBA00022679"/>
    </source>
</evidence>
<dbReference type="FunFam" id="1.10.287.130:FF:000001">
    <property type="entry name" value="Two-component sensor histidine kinase"/>
    <property type="match status" value="1"/>
</dbReference>
<dbReference type="NCBIfam" id="NF046044">
    <property type="entry name" value="PnpS"/>
    <property type="match status" value="1"/>
</dbReference>
<dbReference type="InterPro" id="IPR036097">
    <property type="entry name" value="HisK_dim/P_sf"/>
</dbReference>
<dbReference type="PANTHER" id="PTHR45453:SF1">
    <property type="entry name" value="PHOSPHATE REGULON SENSOR PROTEIN PHOR"/>
    <property type="match status" value="1"/>
</dbReference>
<comment type="caution">
    <text evidence="10">The sequence shown here is derived from an EMBL/GenBank/DDBJ whole genome shotgun (WGS) entry which is preliminary data.</text>
</comment>
<keyword evidence="5" id="KW-0808">Transferase</keyword>
<dbReference type="InterPro" id="IPR004358">
    <property type="entry name" value="Sig_transdc_His_kin-like_C"/>
</dbReference>
<evidence type="ECO:0000256" key="8">
    <source>
        <dbReference type="SAM" id="Phobius"/>
    </source>
</evidence>
<evidence type="ECO:0000256" key="1">
    <source>
        <dbReference type="ARBA" id="ARBA00000085"/>
    </source>
</evidence>
<dbReference type="FunFam" id="3.30.565.10:FF:000049">
    <property type="entry name" value="Two-component sensor histidine kinase"/>
    <property type="match status" value="1"/>
</dbReference>
<evidence type="ECO:0000256" key="4">
    <source>
        <dbReference type="ARBA" id="ARBA00022553"/>
    </source>
</evidence>
<evidence type="ECO:0000313" key="10">
    <source>
        <dbReference type="EMBL" id="EHI70274.1"/>
    </source>
</evidence>
<keyword evidence="11" id="KW-1185">Reference proteome</keyword>
<dbReference type="GO" id="GO:0005886">
    <property type="term" value="C:plasma membrane"/>
    <property type="evidence" value="ECO:0007669"/>
    <property type="project" value="TreeGrafter"/>
</dbReference>
<comment type="subcellular location">
    <subcellularLocation>
        <location evidence="2">Membrane</location>
    </subcellularLocation>
</comment>
<gene>
    <name evidence="10" type="ORF">STRIC_2453</name>
</gene>
<dbReference type="InterPro" id="IPR036890">
    <property type="entry name" value="HATPase_C_sf"/>
</dbReference>
<dbReference type="CDD" id="cd00082">
    <property type="entry name" value="HisKA"/>
    <property type="match status" value="1"/>
</dbReference>
<dbReference type="PANTHER" id="PTHR45453">
    <property type="entry name" value="PHOSPHATE REGULON SENSOR PROTEIN PHOR"/>
    <property type="match status" value="1"/>
</dbReference>
<dbReference type="STRING" id="764299.STRIC_2453"/>
<proteinExistence type="predicted"/>
<dbReference type="Gene3D" id="1.10.287.130">
    <property type="match status" value="1"/>
</dbReference>
<feature type="transmembrane region" description="Helical" evidence="8">
    <location>
        <begin position="7"/>
        <end position="23"/>
    </location>
</feature>
<accession>G5K245</accession>
<dbReference type="SMART" id="SM00387">
    <property type="entry name" value="HATPase_c"/>
    <property type="match status" value="1"/>
</dbReference>
<dbReference type="SUPFAM" id="SSF47384">
    <property type="entry name" value="Homodimeric domain of signal transducing histidine kinase"/>
    <property type="match status" value="1"/>
</dbReference>
<dbReference type="InterPro" id="IPR003594">
    <property type="entry name" value="HATPase_dom"/>
</dbReference>
<dbReference type="EMBL" id="AEUX02000005">
    <property type="protein sequence ID" value="EHI70274.1"/>
    <property type="molecule type" value="Genomic_DNA"/>
</dbReference>
<comment type="catalytic activity">
    <reaction evidence="1">
        <text>ATP + protein L-histidine = ADP + protein N-phospho-L-histidine.</text>
        <dbReference type="EC" id="2.7.13.3"/>
    </reaction>
</comment>
<keyword evidence="8" id="KW-1133">Transmembrane helix</keyword>
<dbReference type="GO" id="GO:0004721">
    <property type="term" value="F:phosphoprotein phosphatase activity"/>
    <property type="evidence" value="ECO:0007669"/>
    <property type="project" value="TreeGrafter"/>
</dbReference>
<dbReference type="Gene3D" id="3.30.450.20">
    <property type="entry name" value="PAS domain"/>
    <property type="match status" value="1"/>
</dbReference>
<reference evidence="10 11" key="1">
    <citation type="journal article" date="2014" name="Int. J. Syst. Evol. Microbiol.">
        <title>Phylogenomics and the dynamic genome evolution of the genus Streptococcus.</title>
        <authorList>
            <consortium name="The Broad Institute Genome Sequencing Platform"/>
            <person name="Richards V.P."/>
            <person name="Palmer S.R."/>
            <person name="Pavinski Bitar P.D."/>
            <person name="Qin X."/>
            <person name="Weinstock G.M."/>
            <person name="Highlander S.K."/>
            <person name="Town C.D."/>
            <person name="Burne R.A."/>
            <person name="Stanhope M.J."/>
        </authorList>
    </citation>
    <scope>NUCLEOTIDE SEQUENCE [LARGE SCALE GENOMIC DNA]</scope>
    <source>
        <strain evidence="10 11">707-05</strain>
    </source>
</reference>
<dbReference type="SUPFAM" id="SSF55874">
    <property type="entry name" value="ATPase domain of HSP90 chaperone/DNA topoisomerase II/histidine kinase"/>
    <property type="match status" value="1"/>
</dbReference>
<dbReference type="GO" id="GO:0016036">
    <property type="term" value="P:cellular response to phosphate starvation"/>
    <property type="evidence" value="ECO:0007669"/>
    <property type="project" value="TreeGrafter"/>
</dbReference>
<keyword evidence="8" id="KW-0472">Membrane</keyword>
<evidence type="ECO:0000313" key="11">
    <source>
        <dbReference type="Proteomes" id="UP000003330"/>
    </source>
</evidence>
<protein>
    <recommendedName>
        <fullName evidence="3">histidine kinase</fullName>
        <ecNumber evidence="3">2.7.13.3</ecNumber>
    </recommendedName>
</protein>
<dbReference type="AlphaFoldDB" id="G5K245"/>
<sequence>MKIYLNLLAISFCLFFLSFLAFLNAWWSLYVTLLLFFLASVTSFWALRQLWIWQKEFQYLTESLIARKAVFIDLKNKDLKDCASHLLQIKEVSQQKEAVIKDLQGNLEALTQHLTMGLLLVSSDKRILLQSHSLPDYFPGSLGVWESLDDMTRLDLRALIYQAFDDKVTLKKELSGLQDTDLILEVTAVPILTAQGSVQAVLVLLYDLTQRRQYEQLNLDFLSNASHELRTPVTAIKGFAETIQEMPPEEVALKEEFLAIIYKESLRLEHIVEDLLTLSKLKKPELQITEFDLSDFLKDIAQSLKPQLKEKNLQLRLLLADNIFLNTDHYVLSQLLLNLLSNAIRYTENGGEISIISQRKEKGIAISVRDTGIGISQMELDRIFERFYRVNKGRSRQSGGTGLGLAIVKELTQLLDGQVPVKSQLGKGSQFTVTLPEKI</sequence>
<evidence type="ECO:0000256" key="3">
    <source>
        <dbReference type="ARBA" id="ARBA00012438"/>
    </source>
</evidence>
<evidence type="ECO:0000259" key="9">
    <source>
        <dbReference type="PROSITE" id="PS50109"/>
    </source>
</evidence>
<dbReference type="GO" id="GO:0000155">
    <property type="term" value="F:phosphorelay sensor kinase activity"/>
    <property type="evidence" value="ECO:0007669"/>
    <property type="project" value="InterPro"/>
</dbReference>
<evidence type="ECO:0000256" key="2">
    <source>
        <dbReference type="ARBA" id="ARBA00004370"/>
    </source>
</evidence>
<evidence type="ECO:0000256" key="6">
    <source>
        <dbReference type="ARBA" id="ARBA00022777"/>
    </source>
</evidence>
<feature type="domain" description="Histidine kinase" evidence="9">
    <location>
        <begin position="224"/>
        <end position="439"/>
    </location>
</feature>
<name>G5K245_9STRE</name>
<dbReference type="SMART" id="SM00388">
    <property type="entry name" value="HisKA"/>
    <property type="match status" value="1"/>
</dbReference>
<keyword evidence="6" id="KW-0418">Kinase</keyword>
<dbReference type="Proteomes" id="UP000003330">
    <property type="component" value="Unassembled WGS sequence"/>
</dbReference>
<dbReference type="InterPro" id="IPR003661">
    <property type="entry name" value="HisK_dim/P_dom"/>
</dbReference>
<dbReference type="RefSeq" id="WP_008088572.1">
    <property type="nucleotide sequence ID" value="NZ_AEUX02000005.1"/>
</dbReference>
<dbReference type="InterPro" id="IPR050351">
    <property type="entry name" value="BphY/WalK/GraS-like"/>
</dbReference>
<keyword evidence="4" id="KW-0597">Phosphoprotein</keyword>
<dbReference type="eggNOG" id="COG5002">
    <property type="taxonomic scope" value="Bacteria"/>
</dbReference>
<dbReference type="OrthoDB" id="9813151at2"/>